<evidence type="ECO:0000313" key="7">
    <source>
        <dbReference type="EMBL" id="KAK1399414.1"/>
    </source>
</evidence>
<feature type="region of interest" description="Disordered" evidence="5">
    <location>
        <begin position="61"/>
        <end position="102"/>
    </location>
</feature>
<reference evidence="7" key="2">
    <citation type="submission" date="2023-05" db="EMBL/GenBank/DDBJ databases">
        <authorList>
            <person name="Schelkunov M.I."/>
        </authorList>
    </citation>
    <scope>NUCLEOTIDE SEQUENCE</scope>
    <source>
        <strain evidence="7">Hsosn_3</strain>
        <tissue evidence="7">Leaf</tissue>
    </source>
</reference>
<evidence type="ECO:0000256" key="2">
    <source>
        <dbReference type="ARBA" id="ARBA00022771"/>
    </source>
</evidence>
<dbReference type="PANTHER" id="PTHR31973:SF187">
    <property type="entry name" value="MUTATOR TRANSPOSASE MUDRA PROTEIN"/>
    <property type="match status" value="1"/>
</dbReference>
<evidence type="ECO:0000256" key="5">
    <source>
        <dbReference type="SAM" id="MobiDB-lite"/>
    </source>
</evidence>
<accession>A0AAD8J8G6</accession>
<evidence type="ECO:0000313" key="8">
    <source>
        <dbReference type="Proteomes" id="UP001237642"/>
    </source>
</evidence>
<evidence type="ECO:0000256" key="4">
    <source>
        <dbReference type="PROSITE-ProRule" id="PRU00325"/>
    </source>
</evidence>
<dbReference type="PANTHER" id="PTHR31973">
    <property type="entry name" value="POLYPROTEIN, PUTATIVE-RELATED"/>
    <property type="match status" value="1"/>
</dbReference>
<protein>
    <recommendedName>
        <fullName evidence="6">SWIM-type domain-containing protein</fullName>
    </recommendedName>
</protein>
<dbReference type="InterPro" id="IPR007527">
    <property type="entry name" value="Znf_SWIM"/>
</dbReference>
<name>A0AAD8J8G6_9APIA</name>
<keyword evidence="3" id="KW-0862">Zinc</keyword>
<evidence type="ECO:0000256" key="3">
    <source>
        <dbReference type="ARBA" id="ARBA00022833"/>
    </source>
</evidence>
<dbReference type="EMBL" id="JAUIZM010000002">
    <property type="protein sequence ID" value="KAK1399414.1"/>
    <property type="molecule type" value="Genomic_DNA"/>
</dbReference>
<comment type="caution">
    <text evidence="7">The sequence shown here is derived from an EMBL/GenBank/DDBJ whole genome shotgun (WGS) entry which is preliminary data.</text>
</comment>
<dbReference type="Pfam" id="PF04434">
    <property type="entry name" value="SWIM"/>
    <property type="match status" value="1"/>
</dbReference>
<dbReference type="Proteomes" id="UP001237642">
    <property type="component" value="Unassembled WGS sequence"/>
</dbReference>
<dbReference type="SMART" id="SM00575">
    <property type="entry name" value="ZnF_PMZ"/>
    <property type="match status" value="1"/>
</dbReference>
<keyword evidence="1" id="KW-0479">Metal-binding</keyword>
<dbReference type="GO" id="GO:0008270">
    <property type="term" value="F:zinc ion binding"/>
    <property type="evidence" value="ECO:0007669"/>
    <property type="project" value="UniProtKB-KW"/>
</dbReference>
<reference evidence="7" key="1">
    <citation type="submission" date="2023-02" db="EMBL/GenBank/DDBJ databases">
        <title>Genome of toxic invasive species Heracleum sosnowskyi carries increased number of genes despite the absence of recent whole-genome duplications.</title>
        <authorList>
            <person name="Schelkunov M."/>
            <person name="Shtratnikova V."/>
            <person name="Makarenko M."/>
            <person name="Klepikova A."/>
            <person name="Omelchenko D."/>
            <person name="Novikova G."/>
            <person name="Obukhova E."/>
            <person name="Bogdanov V."/>
            <person name="Penin A."/>
            <person name="Logacheva M."/>
        </authorList>
    </citation>
    <scope>NUCLEOTIDE SEQUENCE</scope>
    <source>
        <strain evidence="7">Hsosn_3</strain>
        <tissue evidence="7">Leaf</tissue>
    </source>
</reference>
<evidence type="ECO:0000259" key="6">
    <source>
        <dbReference type="PROSITE" id="PS50966"/>
    </source>
</evidence>
<organism evidence="7 8">
    <name type="scientific">Heracleum sosnowskyi</name>
    <dbReference type="NCBI Taxonomy" id="360622"/>
    <lineage>
        <taxon>Eukaryota</taxon>
        <taxon>Viridiplantae</taxon>
        <taxon>Streptophyta</taxon>
        <taxon>Embryophyta</taxon>
        <taxon>Tracheophyta</taxon>
        <taxon>Spermatophyta</taxon>
        <taxon>Magnoliopsida</taxon>
        <taxon>eudicotyledons</taxon>
        <taxon>Gunneridae</taxon>
        <taxon>Pentapetalae</taxon>
        <taxon>asterids</taxon>
        <taxon>campanulids</taxon>
        <taxon>Apiales</taxon>
        <taxon>Apiaceae</taxon>
        <taxon>Apioideae</taxon>
        <taxon>apioid superclade</taxon>
        <taxon>Tordylieae</taxon>
        <taxon>Tordyliinae</taxon>
        <taxon>Heracleum</taxon>
    </lineage>
</organism>
<dbReference type="InterPro" id="IPR006564">
    <property type="entry name" value="Znf_PMZ"/>
</dbReference>
<gene>
    <name evidence="7" type="ORF">POM88_009277</name>
</gene>
<evidence type="ECO:0000256" key="1">
    <source>
        <dbReference type="ARBA" id="ARBA00022723"/>
    </source>
</evidence>
<keyword evidence="8" id="KW-1185">Reference proteome</keyword>
<dbReference type="PROSITE" id="PS50966">
    <property type="entry name" value="ZF_SWIM"/>
    <property type="match status" value="1"/>
</dbReference>
<proteinExistence type="predicted"/>
<feature type="compositionally biased region" description="Basic residues" evidence="5">
    <location>
        <begin position="79"/>
        <end position="88"/>
    </location>
</feature>
<dbReference type="AlphaFoldDB" id="A0AAD8J8G6"/>
<keyword evidence="2 4" id="KW-0863">Zinc-finger</keyword>
<sequence>MMNQKICSCRMWQLSGIPCPHAVSAIYHIHGNPDTFVDKVYFKDTCKATYENYLQPMRGRKSWPKSKMAPVLPPLNRRMPGRPKKARRKEFDEEQQRSATNKLLHDTSNAGNVGVDYTGEFEHIKPISQTLSPTTLTSQIAVRYEDANIIQVSSDDSKTIQQSKNDINKAEDQLDMKESDKCIISSSLMLYYRQM</sequence>
<feature type="domain" description="SWIM-type" evidence="6">
    <location>
        <begin position="7"/>
        <end position="30"/>
    </location>
</feature>